<evidence type="ECO:0000313" key="1">
    <source>
        <dbReference type="EMBL" id="DAD27584.1"/>
    </source>
</evidence>
<gene>
    <name evidence="1" type="ORF">HUJ06_029052</name>
</gene>
<protein>
    <submittedName>
        <fullName evidence="1">Uncharacterized protein</fullName>
    </submittedName>
</protein>
<dbReference type="EMBL" id="DUZY01000002">
    <property type="protein sequence ID" value="DAD27584.1"/>
    <property type="molecule type" value="Genomic_DNA"/>
</dbReference>
<comment type="caution">
    <text evidence="1">The sequence shown here is derived from an EMBL/GenBank/DDBJ whole genome shotgun (WGS) entry which is preliminary data.</text>
</comment>
<dbReference type="AlphaFoldDB" id="A0A822Y0Z4"/>
<reference evidence="1 2" key="1">
    <citation type="journal article" date="2020" name="Mol. Biol. Evol.">
        <title>Distinct Expression and Methylation Patterns for Genes with Different Fates following a Single Whole-Genome Duplication in Flowering Plants.</title>
        <authorList>
            <person name="Shi T."/>
            <person name="Rahmani R.S."/>
            <person name="Gugger P.F."/>
            <person name="Wang M."/>
            <person name="Li H."/>
            <person name="Zhang Y."/>
            <person name="Li Z."/>
            <person name="Wang Q."/>
            <person name="Van de Peer Y."/>
            <person name="Marchal K."/>
            <person name="Chen J."/>
        </authorList>
    </citation>
    <scope>NUCLEOTIDE SEQUENCE [LARGE SCALE GENOMIC DNA]</scope>
    <source>
        <tissue evidence="1">Leaf</tissue>
    </source>
</reference>
<keyword evidence="2" id="KW-1185">Reference proteome</keyword>
<name>A0A822Y0Z4_NELNU</name>
<accession>A0A822Y0Z4</accession>
<organism evidence="1 2">
    <name type="scientific">Nelumbo nucifera</name>
    <name type="common">Sacred lotus</name>
    <dbReference type="NCBI Taxonomy" id="4432"/>
    <lineage>
        <taxon>Eukaryota</taxon>
        <taxon>Viridiplantae</taxon>
        <taxon>Streptophyta</taxon>
        <taxon>Embryophyta</taxon>
        <taxon>Tracheophyta</taxon>
        <taxon>Spermatophyta</taxon>
        <taxon>Magnoliopsida</taxon>
        <taxon>Proteales</taxon>
        <taxon>Nelumbonaceae</taxon>
        <taxon>Nelumbo</taxon>
    </lineage>
</organism>
<evidence type="ECO:0000313" key="2">
    <source>
        <dbReference type="Proteomes" id="UP000607653"/>
    </source>
</evidence>
<sequence>MVELQKKILTFRDIIDLPLCNEYNQINELMMGILYDLHKLYPKVVPNTPMGKPYEMSINQSLVFLYNALKSIGDSWAKKHEWLTKLKCQKDNDININSDKLGERVLRKLDNMIKVANEMRNFIDEEEEKNDNIIEDSTFGDILNKSYTNNKNPYLYPTTTISFLIKIREFSDFSLFTTISLAS</sequence>
<proteinExistence type="predicted"/>
<dbReference type="Proteomes" id="UP000607653">
    <property type="component" value="Unassembled WGS sequence"/>
</dbReference>